<evidence type="ECO:0000256" key="1">
    <source>
        <dbReference type="ARBA" id="ARBA00022737"/>
    </source>
</evidence>
<evidence type="ECO:0000313" key="4">
    <source>
        <dbReference type="Proteomes" id="UP000515163"/>
    </source>
</evidence>
<dbReference type="KEGG" id="aten:116307112"/>
<keyword evidence="4" id="KW-1185">Reference proteome</keyword>
<dbReference type="AlphaFoldDB" id="A0A6P8J7P5"/>
<dbReference type="GeneID" id="116307112"/>
<organism evidence="4 5">
    <name type="scientific">Actinia tenebrosa</name>
    <name type="common">Australian red waratah sea anemone</name>
    <dbReference type="NCBI Taxonomy" id="6105"/>
    <lineage>
        <taxon>Eukaryota</taxon>
        <taxon>Metazoa</taxon>
        <taxon>Cnidaria</taxon>
        <taxon>Anthozoa</taxon>
        <taxon>Hexacorallia</taxon>
        <taxon>Actiniaria</taxon>
        <taxon>Actiniidae</taxon>
        <taxon>Actinia</taxon>
    </lineage>
</organism>
<evidence type="ECO:0000256" key="2">
    <source>
        <dbReference type="ARBA" id="ARBA00023043"/>
    </source>
</evidence>
<dbReference type="PROSITE" id="PS50088">
    <property type="entry name" value="ANK_REPEAT"/>
    <property type="match status" value="2"/>
</dbReference>
<dbReference type="PRINTS" id="PR01415">
    <property type="entry name" value="ANKYRIN"/>
</dbReference>
<evidence type="ECO:0000256" key="3">
    <source>
        <dbReference type="PROSITE-ProRule" id="PRU00023"/>
    </source>
</evidence>
<feature type="repeat" description="ANK" evidence="3">
    <location>
        <begin position="66"/>
        <end position="98"/>
    </location>
</feature>
<keyword evidence="1" id="KW-0677">Repeat</keyword>
<accession>A0A6P8J7P5</accession>
<dbReference type="InParanoid" id="A0A6P8J7P5"/>
<dbReference type="Proteomes" id="UP000515163">
    <property type="component" value="Unplaced"/>
</dbReference>
<dbReference type="SUPFAM" id="SSF48403">
    <property type="entry name" value="Ankyrin repeat"/>
    <property type="match status" value="1"/>
</dbReference>
<dbReference type="PANTHER" id="PTHR24171">
    <property type="entry name" value="ANKYRIN REPEAT DOMAIN-CONTAINING PROTEIN 39-RELATED"/>
    <property type="match status" value="1"/>
</dbReference>
<gene>
    <name evidence="5" type="primary">LOC116307112</name>
</gene>
<dbReference type="SMART" id="SM00248">
    <property type="entry name" value="ANK"/>
    <property type="match status" value="2"/>
</dbReference>
<dbReference type="PROSITE" id="PS50297">
    <property type="entry name" value="ANK_REP_REGION"/>
    <property type="match status" value="2"/>
</dbReference>
<dbReference type="FunCoup" id="A0A6P8J7P5">
    <property type="interactions" value="2234"/>
</dbReference>
<feature type="repeat" description="ANK" evidence="3">
    <location>
        <begin position="33"/>
        <end position="65"/>
    </location>
</feature>
<dbReference type="InterPro" id="IPR036770">
    <property type="entry name" value="Ankyrin_rpt-contain_sf"/>
</dbReference>
<sequence length="117" mass="12823">MSGIVRAIRSGDVKVVENEMRKPGFCVNSPATGGRTPLHHAIDAGKIEVCKFLVNKGADVDLEDEGECTPLYIAILKNNKKIAQWLLEMGADKKGKSPDGDKYVECAEDEEMKALFK</sequence>
<dbReference type="OrthoDB" id="5948321at2759"/>
<evidence type="ECO:0000313" key="5">
    <source>
        <dbReference type="RefSeq" id="XP_031573120.1"/>
    </source>
</evidence>
<keyword evidence="2 3" id="KW-0040">ANK repeat</keyword>
<dbReference type="InterPro" id="IPR002110">
    <property type="entry name" value="Ankyrin_rpt"/>
</dbReference>
<protein>
    <submittedName>
        <fullName evidence="5">Myotrophin-like</fullName>
    </submittedName>
</protein>
<dbReference type="Gene3D" id="1.25.40.20">
    <property type="entry name" value="Ankyrin repeat-containing domain"/>
    <property type="match status" value="1"/>
</dbReference>
<dbReference type="Pfam" id="PF12796">
    <property type="entry name" value="Ank_2"/>
    <property type="match status" value="1"/>
</dbReference>
<proteinExistence type="predicted"/>
<name>A0A6P8J7P5_ACTTE</name>
<reference evidence="5" key="1">
    <citation type="submission" date="2025-08" db="UniProtKB">
        <authorList>
            <consortium name="RefSeq"/>
        </authorList>
    </citation>
    <scope>IDENTIFICATION</scope>
    <source>
        <tissue evidence="5">Tentacle</tissue>
    </source>
</reference>
<dbReference type="RefSeq" id="XP_031573120.1">
    <property type="nucleotide sequence ID" value="XM_031717260.1"/>
</dbReference>